<keyword evidence="10" id="KW-0508">mRNA splicing</keyword>
<evidence type="ECO:0000256" key="1">
    <source>
        <dbReference type="ARBA" id="ARBA00004370"/>
    </source>
</evidence>
<dbReference type="SUPFAM" id="SSF49562">
    <property type="entry name" value="C2 domain (Calcium/lipid-binding domain, CaLB)"/>
    <property type="match status" value="3"/>
</dbReference>
<dbReference type="Gene3D" id="2.60.40.150">
    <property type="entry name" value="C2 domain"/>
    <property type="match status" value="3"/>
</dbReference>
<dbReference type="Gene3D" id="3.30.110.60">
    <property type="entry name" value="YhbY-like"/>
    <property type="match status" value="3"/>
</dbReference>
<evidence type="ECO:0000256" key="2">
    <source>
        <dbReference type="ARBA" id="ARBA00022448"/>
    </source>
</evidence>
<keyword evidence="11" id="KW-0687">Ribonucleoprotein</keyword>
<dbReference type="GO" id="GO:0006397">
    <property type="term" value="P:mRNA processing"/>
    <property type="evidence" value="ECO:0007669"/>
    <property type="project" value="UniProtKB-KW"/>
</dbReference>
<feature type="domain" description="CRM" evidence="15">
    <location>
        <begin position="969"/>
        <end position="1065"/>
    </location>
</feature>
<keyword evidence="9" id="KW-0472">Membrane</keyword>
<comment type="caution">
    <text evidence="17">The sequence shown here is derived from an EMBL/GenBank/DDBJ whole genome shotgun (WGS) entry which is preliminary data.</text>
</comment>
<evidence type="ECO:0000313" key="18">
    <source>
        <dbReference type="Proteomes" id="UP000249390"/>
    </source>
</evidence>
<dbReference type="CDD" id="cd21669">
    <property type="entry name" value="SMP_SF"/>
    <property type="match status" value="1"/>
</dbReference>
<gene>
    <name evidence="17" type="ORF">DM860_010312</name>
</gene>
<dbReference type="SUPFAM" id="SSF75471">
    <property type="entry name" value="YhbY-like"/>
    <property type="match status" value="3"/>
</dbReference>
<evidence type="ECO:0000256" key="9">
    <source>
        <dbReference type="ARBA" id="ARBA00023136"/>
    </source>
</evidence>
<dbReference type="Proteomes" id="UP000249390">
    <property type="component" value="Unassembled WGS sequence"/>
</dbReference>
<evidence type="ECO:0000256" key="10">
    <source>
        <dbReference type="ARBA" id="ARBA00023187"/>
    </source>
</evidence>
<dbReference type="PROSITE" id="PS51847">
    <property type="entry name" value="SMP"/>
    <property type="match status" value="1"/>
</dbReference>
<feature type="domain" description="C2" evidence="14">
    <location>
        <begin position="556"/>
        <end position="671"/>
    </location>
</feature>
<evidence type="ECO:0000313" key="17">
    <source>
        <dbReference type="EMBL" id="RAL41518.1"/>
    </source>
</evidence>
<evidence type="ECO:0000256" key="7">
    <source>
        <dbReference type="ARBA" id="ARBA00023055"/>
    </source>
</evidence>
<feature type="region of interest" description="Disordered" evidence="13">
    <location>
        <begin position="850"/>
        <end position="882"/>
    </location>
</feature>
<keyword evidence="7" id="KW-0445">Lipid transport</keyword>
<evidence type="ECO:0000256" key="13">
    <source>
        <dbReference type="SAM" id="MobiDB-lite"/>
    </source>
</evidence>
<reference evidence="17 18" key="1">
    <citation type="submission" date="2018-06" db="EMBL/GenBank/DDBJ databases">
        <title>The Genome of Cuscuta australis (Dodder) Provides Insight into the Evolution of Plant Parasitism.</title>
        <authorList>
            <person name="Liu H."/>
        </authorList>
    </citation>
    <scope>NUCLEOTIDE SEQUENCE [LARGE SCALE GENOMIC DNA]</scope>
    <source>
        <strain evidence="18">cv. Yunnan</strain>
        <tissue evidence="17">Vines</tissue>
    </source>
</reference>
<dbReference type="InterPro" id="IPR035892">
    <property type="entry name" value="C2_domain_sf"/>
</dbReference>
<evidence type="ECO:0000256" key="3">
    <source>
        <dbReference type="ARBA" id="ARBA00022664"/>
    </source>
</evidence>
<dbReference type="SMART" id="SM00239">
    <property type="entry name" value="C2"/>
    <property type="match status" value="3"/>
</dbReference>
<keyword evidence="5 12" id="KW-0694">RNA-binding</keyword>
<evidence type="ECO:0000256" key="5">
    <source>
        <dbReference type="ARBA" id="ARBA00022884"/>
    </source>
</evidence>
<keyword evidence="8" id="KW-0446">Lipid-binding</keyword>
<feature type="domain" description="C2" evidence="14">
    <location>
        <begin position="424"/>
        <end position="543"/>
    </location>
</feature>
<dbReference type="SMART" id="SM01103">
    <property type="entry name" value="CRS1_YhbY"/>
    <property type="match status" value="3"/>
</dbReference>
<dbReference type="InterPro" id="IPR031468">
    <property type="entry name" value="SMP_LBD"/>
</dbReference>
<evidence type="ECO:0000256" key="12">
    <source>
        <dbReference type="PROSITE-ProRule" id="PRU00626"/>
    </source>
</evidence>
<keyword evidence="4" id="KW-0677">Repeat</keyword>
<evidence type="ECO:0000259" key="15">
    <source>
        <dbReference type="PROSITE" id="PS51295"/>
    </source>
</evidence>
<dbReference type="EMBL" id="NQVE01000188">
    <property type="protein sequence ID" value="RAL41518.1"/>
    <property type="molecule type" value="Genomic_DNA"/>
</dbReference>
<dbReference type="PANTHER" id="PTHR47264">
    <property type="entry name" value="OS01G0128800 PROTEIN"/>
    <property type="match status" value="1"/>
</dbReference>
<keyword evidence="2" id="KW-0813">Transport</keyword>
<dbReference type="GO" id="GO:0016020">
    <property type="term" value="C:membrane"/>
    <property type="evidence" value="ECO:0007669"/>
    <property type="project" value="UniProtKB-SubCell"/>
</dbReference>
<keyword evidence="6" id="KW-0809">Transit peptide</keyword>
<dbReference type="GO" id="GO:0003723">
    <property type="term" value="F:RNA binding"/>
    <property type="evidence" value="ECO:0007669"/>
    <property type="project" value="UniProtKB-UniRule"/>
</dbReference>
<protein>
    <recommendedName>
        <fullName evidence="19">C2 domain-containing protein</fullName>
    </recommendedName>
</protein>
<evidence type="ECO:0000259" key="16">
    <source>
        <dbReference type="PROSITE" id="PS51847"/>
    </source>
</evidence>
<dbReference type="GO" id="GO:0008380">
    <property type="term" value="P:RNA splicing"/>
    <property type="evidence" value="ECO:0007669"/>
    <property type="project" value="UniProtKB-KW"/>
</dbReference>
<organism evidence="17 18">
    <name type="scientific">Cuscuta australis</name>
    <dbReference type="NCBI Taxonomy" id="267555"/>
    <lineage>
        <taxon>Eukaryota</taxon>
        <taxon>Viridiplantae</taxon>
        <taxon>Streptophyta</taxon>
        <taxon>Embryophyta</taxon>
        <taxon>Tracheophyta</taxon>
        <taxon>Spermatophyta</taxon>
        <taxon>Magnoliopsida</taxon>
        <taxon>eudicotyledons</taxon>
        <taxon>Gunneridae</taxon>
        <taxon>Pentapetalae</taxon>
        <taxon>asterids</taxon>
        <taxon>lamiids</taxon>
        <taxon>Solanales</taxon>
        <taxon>Convolvulaceae</taxon>
        <taxon>Cuscuteae</taxon>
        <taxon>Cuscuta</taxon>
        <taxon>Cuscuta subgen. Grammica</taxon>
        <taxon>Cuscuta sect. Cleistogrammica</taxon>
    </lineage>
</organism>
<dbReference type="CDD" id="cd00030">
    <property type="entry name" value="C2"/>
    <property type="match status" value="2"/>
</dbReference>
<evidence type="ECO:0008006" key="19">
    <source>
        <dbReference type="Google" id="ProtNLM"/>
    </source>
</evidence>
<feature type="domain" description="CRM" evidence="15">
    <location>
        <begin position="1398"/>
        <end position="1498"/>
    </location>
</feature>
<keyword evidence="3" id="KW-0507">mRNA processing</keyword>
<dbReference type="InterPro" id="IPR001890">
    <property type="entry name" value="RNA-binding_CRM"/>
</dbReference>
<dbReference type="PROSITE" id="PS51295">
    <property type="entry name" value="CRM"/>
    <property type="match status" value="3"/>
</dbReference>
<evidence type="ECO:0000259" key="14">
    <source>
        <dbReference type="PROSITE" id="PS50004"/>
    </source>
</evidence>
<dbReference type="GO" id="GO:1990904">
    <property type="term" value="C:ribonucleoprotein complex"/>
    <property type="evidence" value="ECO:0007669"/>
    <property type="project" value="UniProtKB-KW"/>
</dbReference>
<feature type="domain" description="CRM" evidence="15">
    <location>
        <begin position="1155"/>
        <end position="1252"/>
    </location>
</feature>
<feature type="domain" description="SMP-LTD" evidence="16">
    <location>
        <begin position="66"/>
        <end position="252"/>
    </location>
</feature>
<dbReference type="PANTHER" id="PTHR47264:SF3">
    <property type="entry name" value="SYNAPTOTAGMIN-5 ISOFORM X1"/>
    <property type="match status" value="1"/>
</dbReference>
<dbReference type="GO" id="GO:0008289">
    <property type="term" value="F:lipid binding"/>
    <property type="evidence" value="ECO:0007669"/>
    <property type="project" value="UniProtKB-KW"/>
</dbReference>
<proteinExistence type="predicted"/>
<dbReference type="InterPro" id="IPR035920">
    <property type="entry name" value="YhbY-like_sf"/>
</dbReference>
<feature type="region of interest" description="Disordered" evidence="13">
    <location>
        <begin position="807"/>
        <end position="834"/>
    </location>
</feature>
<name>A0A328DAP8_9ASTE</name>
<evidence type="ECO:0000256" key="6">
    <source>
        <dbReference type="ARBA" id="ARBA00022946"/>
    </source>
</evidence>
<keyword evidence="18" id="KW-1185">Reference proteome</keyword>
<accession>A0A328DAP8</accession>
<dbReference type="Pfam" id="PF01985">
    <property type="entry name" value="CRS1_YhbY"/>
    <property type="match status" value="3"/>
</dbReference>
<evidence type="ECO:0000256" key="11">
    <source>
        <dbReference type="ARBA" id="ARBA00023274"/>
    </source>
</evidence>
<comment type="subcellular location">
    <subcellularLocation>
        <location evidence="1">Membrane</location>
    </subcellularLocation>
</comment>
<evidence type="ECO:0000256" key="4">
    <source>
        <dbReference type="ARBA" id="ARBA00022737"/>
    </source>
</evidence>
<dbReference type="GO" id="GO:0006869">
    <property type="term" value="P:lipid transport"/>
    <property type="evidence" value="ECO:0007669"/>
    <property type="project" value="UniProtKB-KW"/>
</dbReference>
<dbReference type="PROSITE" id="PS50004">
    <property type="entry name" value="C2"/>
    <property type="match status" value="2"/>
</dbReference>
<dbReference type="FunFam" id="3.30.110.60:FF:000002">
    <property type="entry name" value="CRS2-associated factor 1, chloroplastic"/>
    <property type="match status" value="2"/>
</dbReference>
<dbReference type="Pfam" id="PF00168">
    <property type="entry name" value="C2"/>
    <property type="match status" value="3"/>
</dbReference>
<sequence length="1507" mass="170374">MGKSRRTCSVSEAMEFLTNLMAEKPLLPLSIISFFLVWGIEKWVFSLTNWVPLAIALWASFQQTTPLEQCEWLNKLLLEIWQNYIGKRLSLRFAHMVERRLKHRKPRIIEKIELQEFSLGSRPPLLGIHGTRWSTSGDQKILHMGFDWDTDDISVLLLAKLEKPLKGTAKIVVNSLHIKGDLQLIPVLDGRAILYSFISAPEVRIGVAFGSGSSQSFPATELPWVSAWLVKVATDLLVKRMVEPRRNCLALPAVNLEKDVVGGVLCVTVISASGISKEKTSSAATNDNLLESKKIQTFVEVELEELSRKTDVRTGSCPTWDSKFNMALHDNTGILKFNLYECNSDSVNYDYLTSCEVKMRYVSDDSTIFWATDGESAITRHAEFCGKEVEMAVPFEGVPSGELRVKLVLKEWQFSDGSHTSRISHAGSQQTLSGSSNFPSNTGRKIYVTVIEGKNLPSKDRRGKSGSGTYVKLQYGKALKKTGTVQHTTDPGWDQKFEFDEISGGEYLRIRCFIEERFSDENIGSARVNLEGLVEGSPKDVWVPLEKVNSGELRLRLEAIRADDHEGSKGSHRDGWIELTLIEAKDLIVADLRGTSDPYVRVQYGNMKRTTKVIYKTLTPQWHQTFEFPDDGSRLTLQVKDRNLIFPESSLGDCDIEYQRMPRNQMFERWIPLQGVKKGEIHIQITRKVPDTEKKSGVDSMSSVAKARRDISNQMKQMMMKLESLVGDNDMEGVSTTLRELESLHITQEDFMVQLETEQSLLLNKVDELSQEVMNSSSPNGFEMPPFVFSALSRRTPRNLLLKPLSSVRHSSTAATRRTKIPSRSHGDSNPHLLPFKQLSHSSSWLNKWPHTAEPLPSTGNPVPPGSEIRVPDERSRAGGTSIERIVLRLRNLGLGSDDEEDEGCEGNGGDRLGDLLKRDWISPDSMLEYEDVNGGFLPLEVMDEGEKVDGVRRRTRKRTSKESTLAELTIGKEELRRLIRHGMTLKEKITVPKAGVTGAVLEKIHEKWRKNELVRLKFHEALAHDKKTAHKIVERRTNGLVIWRSGSIMLVYRGNNYQGPSSRAEPNSIEVNSLLKNESESFNPAEEKSIPLNSIQCKTMTAKEAEFDRLLGSIGPRYEDWWGTGVLPVDADLLPQTVPGYKSPLRLLPTRMRHSLTNAEMTNLRKLAKKLPCHFALGRNRHHQGLAAAIIKLWEKSLIVKIAVKRGIQNTNNELMSEELKKLTGGVLLLRNKFYIVMYRGKDFVPPSVAAAIEERQEITKRIMDVDEMVRKGPAKSMPLDKYGEDLITKNLTQPPEAKVAKEKQRRWPAKAPPVGNGGRVLVRSLEEFYEAQAQQGRELPNMWKEAGRTKTERVIKRLEHKVAISQAERLKADDQDMLLSKNAASWVPAGPSDDQETITEEERVMYHQVGLKMKTHLPLGIRGVVDGAVENMHLHWKHRELVKLISKEKELAFVEEKARLLEHESGGVLVAIDRVPKGHSLIFHRGKNYRRPISIRPKNLLRQRH</sequence>
<dbReference type="InterPro" id="IPR000008">
    <property type="entry name" value="C2_dom"/>
</dbReference>
<evidence type="ECO:0000256" key="8">
    <source>
        <dbReference type="ARBA" id="ARBA00023121"/>
    </source>
</evidence>